<evidence type="ECO:0000313" key="3">
    <source>
        <dbReference type="EnsemblProtists" id="EKX42211"/>
    </source>
</evidence>
<reference evidence="4" key="2">
    <citation type="submission" date="2012-11" db="EMBL/GenBank/DDBJ databases">
        <authorList>
            <person name="Kuo A."/>
            <person name="Curtis B.A."/>
            <person name="Tanifuji G."/>
            <person name="Burki F."/>
            <person name="Gruber A."/>
            <person name="Irimia M."/>
            <person name="Maruyama S."/>
            <person name="Arias M.C."/>
            <person name="Ball S.G."/>
            <person name="Gile G.H."/>
            <person name="Hirakawa Y."/>
            <person name="Hopkins J.F."/>
            <person name="Rensing S.A."/>
            <person name="Schmutz J."/>
            <person name="Symeonidi A."/>
            <person name="Elias M."/>
            <person name="Eveleigh R.J."/>
            <person name="Herman E.K."/>
            <person name="Klute M.J."/>
            <person name="Nakayama T."/>
            <person name="Obornik M."/>
            <person name="Reyes-Prieto A."/>
            <person name="Armbrust E.V."/>
            <person name="Aves S.J."/>
            <person name="Beiko R.G."/>
            <person name="Coutinho P."/>
            <person name="Dacks J.B."/>
            <person name="Durnford D.G."/>
            <person name="Fast N.M."/>
            <person name="Green B.R."/>
            <person name="Grisdale C."/>
            <person name="Hempe F."/>
            <person name="Henrissat B."/>
            <person name="Hoppner M.P."/>
            <person name="Ishida K.-I."/>
            <person name="Kim E."/>
            <person name="Koreny L."/>
            <person name="Kroth P.G."/>
            <person name="Liu Y."/>
            <person name="Malik S.-B."/>
            <person name="Maier U.G."/>
            <person name="McRose D."/>
            <person name="Mock T."/>
            <person name="Neilson J.A."/>
            <person name="Onodera N.T."/>
            <person name="Poole A.M."/>
            <person name="Pritham E.J."/>
            <person name="Richards T.A."/>
            <person name="Rocap G."/>
            <person name="Roy S.W."/>
            <person name="Sarai C."/>
            <person name="Schaack S."/>
            <person name="Shirato S."/>
            <person name="Slamovits C.H."/>
            <person name="Spencer D.F."/>
            <person name="Suzuki S."/>
            <person name="Worden A.Z."/>
            <person name="Zauner S."/>
            <person name="Barry K."/>
            <person name="Bell C."/>
            <person name="Bharti A.K."/>
            <person name="Crow J.A."/>
            <person name="Grimwood J."/>
            <person name="Kramer R."/>
            <person name="Lindquist E."/>
            <person name="Lucas S."/>
            <person name="Salamov A."/>
            <person name="McFadden G.I."/>
            <person name="Lane C.E."/>
            <person name="Keeling P.J."/>
            <person name="Gray M.W."/>
            <person name="Grigoriev I.V."/>
            <person name="Archibald J.M."/>
        </authorList>
    </citation>
    <scope>NUCLEOTIDE SEQUENCE</scope>
    <source>
        <strain evidence="4">CCMP2712</strain>
    </source>
</reference>
<accession>L1J111</accession>
<dbReference type="KEGG" id="gtt:GUITHDRAFT_153628"/>
<reference evidence="2 4" key="1">
    <citation type="journal article" date="2012" name="Nature">
        <title>Algal genomes reveal evolutionary mosaicism and the fate of nucleomorphs.</title>
        <authorList>
            <consortium name="DOE Joint Genome Institute"/>
            <person name="Curtis B.A."/>
            <person name="Tanifuji G."/>
            <person name="Burki F."/>
            <person name="Gruber A."/>
            <person name="Irimia M."/>
            <person name="Maruyama S."/>
            <person name="Arias M.C."/>
            <person name="Ball S.G."/>
            <person name="Gile G.H."/>
            <person name="Hirakawa Y."/>
            <person name="Hopkins J.F."/>
            <person name="Kuo A."/>
            <person name="Rensing S.A."/>
            <person name="Schmutz J."/>
            <person name="Symeonidi A."/>
            <person name="Elias M."/>
            <person name="Eveleigh R.J."/>
            <person name="Herman E.K."/>
            <person name="Klute M.J."/>
            <person name="Nakayama T."/>
            <person name="Obornik M."/>
            <person name="Reyes-Prieto A."/>
            <person name="Armbrust E.V."/>
            <person name="Aves S.J."/>
            <person name="Beiko R.G."/>
            <person name="Coutinho P."/>
            <person name="Dacks J.B."/>
            <person name="Durnford D.G."/>
            <person name="Fast N.M."/>
            <person name="Green B.R."/>
            <person name="Grisdale C.J."/>
            <person name="Hempel F."/>
            <person name="Henrissat B."/>
            <person name="Hoppner M.P."/>
            <person name="Ishida K."/>
            <person name="Kim E."/>
            <person name="Koreny L."/>
            <person name="Kroth P.G."/>
            <person name="Liu Y."/>
            <person name="Malik S.B."/>
            <person name="Maier U.G."/>
            <person name="McRose D."/>
            <person name="Mock T."/>
            <person name="Neilson J.A."/>
            <person name="Onodera N.T."/>
            <person name="Poole A.M."/>
            <person name="Pritham E.J."/>
            <person name="Richards T.A."/>
            <person name="Rocap G."/>
            <person name="Roy S.W."/>
            <person name="Sarai C."/>
            <person name="Schaack S."/>
            <person name="Shirato S."/>
            <person name="Slamovits C.H."/>
            <person name="Spencer D.F."/>
            <person name="Suzuki S."/>
            <person name="Worden A.Z."/>
            <person name="Zauner S."/>
            <person name="Barry K."/>
            <person name="Bell C."/>
            <person name="Bharti A.K."/>
            <person name="Crow J.A."/>
            <person name="Grimwood J."/>
            <person name="Kramer R."/>
            <person name="Lindquist E."/>
            <person name="Lucas S."/>
            <person name="Salamov A."/>
            <person name="McFadden G.I."/>
            <person name="Lane C.E."/>
            <person name="Keeling P.J."/>
            <person name="Gray M.W."/>
            <person name="Grigoriev I.V."/>
            <person name="Archibald J.M."/>
        </authorList>
    </citation>
    <scope>NUCLEOTIDE SEQUENCE</scope>
    <source>
        <strain evidence="2 4">CCMP2712</strain>
    </source>
</reference>
<dbReference type="GeneID" id="17298824"/>
<evidence type="ECO:0000313" key="2">
    <source>
        <dbReference type="EMBL" id="EKX42211.1"/>
    </source>
</evidence>
<dbReference type="EnsemblProtists" id="EKX42211">
    <property type="protein sequence ID" value="EKX42211"/>
    <property type="gene ID" value="GUITHDRAFT_153628"/>
</dbReference>
<dbReference type="AlphaFoldDB" id="L1J111"/>
<keyword evidence="4" id="KW-1185">Reference proteome</keyword>
<dbReference type="EMBL" id="JH993018">
    <property type="protein sequence ID" value="EKX42211.1"/>
    <property type="molecule type" value="Genomic_DNA"/>
</dbReference>
<gene>
    <name evidence="2" type="ORF">GUITHDRAFT_153628</name>
</gene>
<reference evidence="3" key="3">
    <citation type="submission" date="2015-06" db="UniProtKB">
        <authorList>
            <consortium name="EnsemblProtists"/>
        </authorList>
    </citation>
    <scope>IDENTIFICATION</scope>
</reference>
<feature type="region of interest" description="Disordered" evidence="1">
    <location>
        <begin position="36"/>
        <end position="68"/>
    </location>
</feature>
<protein>
    <submittedName>
        <fullName evidence="2 3">Uncharacterized protein</fullName>
    </submittedName>
</protein>
<feature type="compositionally biased region" description="Basic and acidic residues" evidence="1">
    <location>
        <begin position="44"/>
        <end position="58"/>
    </location>
</feature>
<evidence type="ECO:0000256" key="1">
    <source>
        <dbReference type="SAM" id="MobiDB-lite"/>
    </source>
</evidence>
<evidence type="ECO:0000313" key="4">
    <source>
        <dbReference type="Proteomes" id="UP000011087"/>
    </source>
</evidence>
<dbReference type="RefSeq" id="XP_005829191.1">
    <property type="nucleotide sequence ID" value="XM_005829134.1"/>
</dbReference>
<name>L1J111_GUITC</name>
<dbReference type="Proteomes" id="UP000011087">
    <property type="component" value="Unassembled WGS sequence"/>
</dbReference>
<dbReference type="HOGENOM" id="CLU_1974764_0_0_1"/>
<proteinExistence type="predicted"/>
<dbReference type="PaxDb" id="55529-EKX42211"/>
<organism evidence="2">
    <name type="scientific">Guillardia theta (strain CCMP2712)</name>
    <name type="common">Cryptophyte</name>
    <dbReference type="NCBI Taxonomy" id="905079"/>
    <lineage>
        <taxon>Eukaryota</taxon>
        <taxon>Cryptophyceae</taxon>
        <taxon>Pyrenomonadales</taxon>
        <taxon>Geminigeraceae</taxon>
        <taxon>Guillardia</taxon>
    </lineage>
</organism>
<sequence>MDHHVSFPITKNELSKCMCTIFMLDDGVKVNHSHSSVKFQETASSRKRDREDAQAKAEESEESPSSAFRSAYYEARRQKIRRRMLAVAGHVCNCKSSAHHRTKHEKCDCDAPLCICKDLSHEFTSLD</sequence>